<evidence type="ECO:0000313" key="1">
    <source>
        <dbReference type="EMBL" id="RML44293.1"/>
    </source>
</evidence>
<proteinExistence type="predicted"/>
<protein>
    <submittedName>
        <fullName evidence="1">Uncharacterized protein</fullName>
    </submittedName>
</protein>
<dbReference type="Proteomes" id="UP000282378">
    <property type="component" value="Unassembled WGS sequence"/>
</dbReference>
<sequence>MRASKTLSRLRAVLSIFCRSLDSCDSTLCRNSVTSSSRRSAPLGS</sequence>
<reference evidence="1 2" key="1">
    <citation type="submission" date="2018-08" db="EMBL/GenBank/DDBJ databases">
        <title>Recombination of ecologically and evolutionarily significant loci maintains genetic cohesion in the Pseudomonas syringae species complex.</title>
        <authorList>
            <person name="Dillon M."/>
            <person name="Thakur S."/>
            <person name="Almeida R.N.D."/>
            <person name="Weir B.S."/>
            <person name="Guttman D.S."/>
        </authorList>
    </citation>
    <scope>NUCLEOTIDE SEQUENCE [LARGE SCALE GENOMIC DNA]</scope>
    <source>
        <strain evidence="1 2">88_10</strain>
    </source>
</reference>
<dbReference type="AlphaFoldDB" id="A0A3M2VZ11"/>
<dbReference type="EMBL" id="RBNL01003800">
    <property type="protein sequence ID" value="RML44293.1"/>
    <property type="molecule type" value="Genomic_DNA"/>
</dbReference>
<comment type="caution">
    <text evidence="1">The sequence shown here is derived from an EMBL/GenBank/DDBJ whole genome shotgun (WGS) entry which is preliminary data.</text>
</comment>
<organism evidence="1 2">
    <name type="scientific">Pseudomonas syringae pv. maculicola</name>
    <dbReference type="NCBI Taxonomy" id="59511"/>
    <lineage>
        <taxon>Bacteria</taxon>
        <taxon>Pseudomonadati</taxon>
        <taxon>Pseudomonadota</taxon>
        <taxon>Gammaproteobacteria</taxon>
        <taxon>Pseudomonadales</taxon>
        <taxon>Pseudomonadaceae</taxon>
        <taxon>Pseudomonas</taxon>
    </lineage>
</organism>
<evidence type="ECO:0000313" key="2">
    <source>
        <dbReference type="Proteomes" id="UP000282378"/>
    </source>
</evidence>
<name>A0A3M2VZ11_PSEYM</name>
<gene>
    <name evidence="1" type="ORF">APX70_200426</name>
</gene>
<accession>A0A3M2VZ11</accession>